<comment type="caution">
    <text evidence="2">The sequence shown here is derived from an EMBL/GenBank/DDBJ whole genome shotgun (WGS) entry which is preliminary data.</text>
</comment>
<dbReference type="PANTHER" id="PTHR43861:SF1">
    <property type="entry name" value="TRANS-ACONITATE 2-METHYLTRANSFERASE"/>
    <property type="match status" value="1"/>
</dbReference>
<dbReference type="CDD" id="cd02440">
    <property type="entry name" value="AdoMet_MTases"/>
    <property type="match status" value="1"/>
</dbReference>
<dbReference type="SUPFAM" id="SSF53335">
    <property type="entry name" value="S-adenosyl-L-methionine-dependent methyltransferases"/>
    <property type="match status" value="1"/>
</dbReference>
<keyword evidence="2" id="KW-0808">Transferase</keyword>
<dbReference type="GO" id="GO:0032259">
    <property type="term" value="P:methylation"/>
    <property type="evidence" value="ECO:0007669"/>
    <property type="project" value="UniProtKB-KW"/>
</dbReference>
<dbReference type="GO" id="GO:0102208">
    <property type="term" value="F:2-polyprenyl-6-hydroxyphenol methylase activity"/>
    <property type="evidence" value="ECO:0007669"/>
    <property type="project" value="UniProtKB-EC"/>
</dbReference>
<dbReference type="GO" id="GO:0061542">
    <property type="term" value="F:3-demethylubiquinol 3-O-methyltransferase activity"/>
    <property type="evidence" value="ECO:0007669"/>
    <property type="project" value="UniProtKB-EC"/>
</dbReference>
<feature type="domain" description="Methyltransferase type 11" evidence="1">
    <location>
        <begin position="51"/>
        <end position="145"/>
    </location>
</feature>
<proteinExistence type="predicted"/>
<name>A0ABW6GRS6_9ACTN</name>
<dbReference type="EC" id="2.1.1.222" evidence="2"/>
<protein>
    <submittedName>
        <fullName evidence="2">Class I SAM-dependent methyltransferase</fullName>
        <ecNumber evidence="2">2.1.1.222</ecNumber>
        <ecNumber evidence="2">2.1.1.64</ecNumber>
    </submittedName>
</protein>
<organism evidence="2 3">
    <name type="scientific">Kitasatospora phosalacinea</name>
    <dbReference type="NCBI Taxonomy" id="2065"/>
    <lineage>
        <taxon>Bacteria</taxon>
        <taxon>Bacillati</taxon>
        <taxon>Actinomycetota</taxon>
        <taxon>Actinomycetes</taxon>
        <taxon>Kitasatosporales</taxon>
        <taxon>Streptomycetaceae</taxon>
        <taxon>Kitasatospora</taxon>
    </lineage>
</organism>
<dbReference type="PROSITE" id="PS50007">
    <property type="entry name" value="PIPLC_X_DOMAIN"/>
    <property type="match status" value="1"/>
</dbReference>
<dbReference type="Pfam" id="PF08241">
    <property type="entry name" value="Methyltransf_11"/>
    <property type="match status" value="1"/>
</dbReference>
<dbReference type="InterPro" id="IPR013216">
    <property type="entry name" value="Methyltransf_11"/>
</dbReference>
<dbReference type="EMBL" id="JBHYPX010000058">
    <property type="protein sequence ID" value="MFE1355329.1"/>
    <property type="molecule type" value="Genomic_DNA"/>
</dbReference>
<keyword evidence="2" id="KW-0489">Methyltransferase</keyword>
<keyword evidence="3" id="KW-1185">Reference proteome</keyword>
<dbReference type="RefSeq" id="WP_380329339.1">
    <property type="nucleotide sequence ID" value="NZ_JBHYPW010000056.1"/>
</dbReference>
<dbReference type="PANTHER" id="PTHR43861">
    <property type="entry name" value="TRANS-ACONITATE 2-METHYLTRANSFERASE-RELATED"/>
    <property type="match status" value="1"/>
</dbReference>
<reference evidence="2 3" key="1">
    <citation type="submission" date="2024-09" db="EMBL/GenBank/DDBJ databases">
        <title>The Natural Products Discovery Center: Release of the First 8490 Sequenced Strains for Exploring Actinobacteria Biosynthetic Diversity.</title>
        <authorList>
            <person name="Kalkreuter E."/>
            <person name="Kautsar S.A."/>
            <person name="Yang D."/>
            <person name="Bader C.D."/>
            <person name="Teijaro C.N."/>
            <person name="Fluegel L."/>
            <person name="Davis C.M."/>
            <person name="Simpson J.R."/>
            <person name="Lauterbach L."/>
            <person name="Steele A.D."/>
            <person name="Gui C."/>
            <person name="Meng S."/>
            <person name="Li G."/>
            <person name="Viehrig K."/>
            <person name="Ye F."/>
            <person name="Su P."/>
            <person name="Kiefer A.F."/>
            <person name="Nichols A."/>
            <person name="Cepeda A.J."/>
            <person name="Yan W."/>
            <person name="Fan B."/>
            <person name="Jiang Y."/>
            <person name="Adhikari A."/>
            <person name="Zheng C.-J."/>
            <person name="Schuster L."/>
            <person name="Cowan T.M."/>
            <person name="Smanski M.J."/>
            <person name="Chevrette M.G."/>
            <person name="De Carvalho L.P.S."/>
            <person name="Shen B."/>
        </authorList>
    </citation>
    <scope>NUCLEOTIDE SEQUENCE [LARGE SCALE GENOMIC DNA]</scope>
    <source>
        <strain evidence="2 3">NPDC058753</strain>
    </source>
</reference>
<dbReference type="Proteomes" id="UP001599542">
    <property type="component" value="Unassembled WGS sequence"/>
</dbReference>
<evidence type="ECO:0000313" key="3">
    <source>
        <dbReference type="Proteomes" id="UP001599542"/>
    </source>
</evidence>
<evidence type="ECO:0000313" key="2">
    <source>
        <dbReference type="EMBL" id="MFE1355329.1"/>
    </source>
</evidence>
<dbReference type="EC" id="2.1.1.64" evidence="2"/>
<dbReference type="Gene3D" id="3.40.50.150">
    <property type="entry name" value="Vaccinia Virus protein VP39"/>
    <property type="match status" value="1"/>
</dbReference>
<gene>
    <name evidence="2" type="ORF">ACFW6T_25385</name>
</gene>
<evidence type="ECO:0000259" key="1">
    <source>
        <dbReference type="Pfam" id="PF08241"/>
    </source>
</evidence>
<dbReference type="InterPro" id="IPR029063">
    <property type="entry name" value="SAM-dependent_MTases_sf"/>
</dbReference>
<accession>A0ABW6GRS6</accession>
<sequence>MTIATVIEAWNRADPAAIHPTRRISEDAYQASGRAQAEALTTVLPDGCRIVDFGCGDGRVTHPLKALGYQVTAADGSQAMLDRITAADPDLATVLTDGTDLAAKLPRKADAVLSLAVLIHHGYEAGERIVEGLRAAVRVGGLLVLDWPTAAQPAEGGSWIGVTTWSRERQEQLATRIGLQWVDSDLPWPVFRAVKAA</sequence>